<evidence type="ECO:0000313" key="8">
    <source>
        <dbReference type="Proteomes" id="UP000549091"/>
    </source>
</evidence>
<dbReference type="Proteomes" id="UP000549091">
    <property type="component" value="Unassembled WGS sequence"/>
</dbReference>
<feature type="non-terminal residue" evidence="7">
    <location>
        <position position="162"/>
    </location>
</feature>
<name>A0A7K7SEC0_9PASS</name>
<dbReference type="Gene3D" id="2.10.70.10">
    <property type="entry name" value="Complement Module, domain 1"/>
    <property type="match status" value="2"/>
</dbReference>
<comment type="caution">
    <text evidence="4">Lacks conserved residue(s) required for the propagation of feature annotation.</text>
</comment>
<evidence type="ECO:0000256" key="2">
    <source>
        <dbReference type="ARBA" id="ARBA00022737"/>
    </source>
</evidence>
<evidence type="ECO:0000313" key="7">
    <source>
        <dbReference type="EMBL" id="NXA01801.1"/>
    </source>
</evidence>
<evidence type="ECO:0000259" key="6">
    <source>
        <dbReference type="PROSITE" id="PS50923"/>
    </source>
</evidence>
<evidence type="ECO:0000256" key="3">
    <source>
        <dbReference type="ARBA" id="ARBA00023157"/>
    </source>
</evidence>
<keyword evidence="2" id="KW-0677">Repeat</keyword>
<feature type="domain" description="Sushi" evidence="6">
    <location>
        <begin position="2"/>
        <end position="65"/>
    </location>
</feature>
<sequence length="162" mass="17632">TGDCGPLPNISHAEPRGDTKHQQSFSVGSTVTFGCVPGYTKLASFSDTIRCLSNSHWSSLPEFCGRDCPTPRPVPFAALSPEDKMQNFYAVNTTVRYICRQGYENTTAQPPTSTCLDNLTWTEVPELCQKKSCGIPANPDHGQVILKDHLLGATARVVCDRG</sequence>
<keyword evidence="8" id="KW-1185">Reference proteome</keyword>
<protein>
    <submittedName>
        <fullName evidence="7">DAF2 factor</fullName>
    </submittedName>
</protein>
<dbReference type="PANTHER" id="PTHR45656">
    <property type="entry name" value="PROTEIN CBR-CLEC-78"/>
    <property type="match status" value="1"/>
</dbReference>
<proteinExistence type="predicted"/>
<keyword evidence="3" id="KW-1015">Disulfide bond</keyword>
<reference evidence="7 8" key="1">
    <citation type="submission" date="2019-09" db="EMBL/GenBank/DDBJ databases">
        <title>Bird 10,000 Genomes (B10K) Project - Family phase.</title>
        <authorList>
            <person name="Zhang G."/>
        </authorList>
    </citation>
    <scope>NUCLEOTIDE SEQUENCE [LARGE SCALE GENOMIC DNA]</scope>
    <source>
        <strain evidence="7">OUT-0053</strain>
        <tissue evidence="7">Muscle</tissue>
    </source>
</reference>
<dbReference type="PANTHER" id="PTHR45656:SF4">
    <property type="entry name" value="PROTEIN CBR-CLEC-78"/>
    <property type="match status" value="1"/>
</dbReference>
<dbReference type="PROSITE" id="PS50923">
    <property type="entry name" value="SUSHI"/>
    <property type="match status" value="2"/>
</dbReference>
<comment type="caution">
    <text evidence="7">The sequence shown here is derived from an EMBL/GenBank/DDBJ whole genome shotgun (WGS) entry which is preliminary data.</text>
</comment>
<gene>
    <name evidence="7" type="primary">Cd55b</name>
    <name evidence="7" type="ORF">NESACU_R01986</name>
</gene>
<dbReference type="EMBL" id="VZSU01003457">
    <property type="protein sequence ID" value="NXA01801.1"/>
    <property type="molecule type" value="Genomic_DNA"/>
</dbReference>
<keyword evidence="4" id="KW-0768">Sushi</keyword>
<feature type="region of interest" description="Disordered" evidence="5">
    <location>
        <begin position="1"/>
        <end position="23"/>
    </location>
</feature>
<organism evidence="7 8">
    <name type="scientific">Nesospiza acunhae</name>
    <dbReference type="NCBI Taxonomy" id="381881"/>
    <lineage>
        <taxon>Eukaryota</taxon>
        <taxon>Metazoa</taxon>
        <taxon>Chordata</taxon>
        <taxon>Craniata</taxon>
        <taxon>Vertebrata</taxon>
        <taxon>Euteleostomi</taxon>
        <taxon>Archelosauria</taxon>
        <taxon>Archosauria</taxon>
        <taxon>Dinosauria</taxon>
        <taxon>Saurischia</taxon>
        <taxon>Theropoda</taxon>
        <taxon>Coelurosauria</taxon>
        <taxon>Aves</taxon>
        <taxon>Neognathae</taxon>
        <taxon>Neoaves</taxon>
        <taxon>Telluraves</taxon>
        <taxon>Australaves</taxon>
        <taxon>Passeriformes</taxon>
        <taxon>Thraupidae</taxon>
        <taxon>Nesospiza</taxon>
    </lineage>
</organism>
<evidence type="ECO:0000256" key="5">
    <source>
        <dbReference type="SAM" id="MobiDB-lite"/>
    </source>
</evidence>
<evidence type="ECO:0000256" key="1">
    <source>
        <dbReference type="ARBA" id="ARBA00022729"/>
    </source>
</evidence>
<dbReference type="InterPro" id="IPR000436">
    <property type="entry name" value="Sushi_SCR_CCP_dom"/>
</dbReference>
<feature type="domain" description="Sushi" evidence="6">
    <location>
        <begin position="66"/>
        <end position="130"/>
    </location>
</feature>
<dbReference type="InterPro" id="IPR051277">
    <property type="entry name" value="SEZ6_CSMD_C4BPB_Regulators"/>
</dbReference>
<dbReference type="AlphaFoldDB" id="A0A7K7SEC0"/>
<dbReference type="InterPro" id="IPR035976">
    <property type="entry name" value="Sushi/SCR/CCP_sf"/>
</dbReference>
<dbReference type="SUPFAM" id="SSF57535">
    <property type="entry name" value="Complement control module/SCR domain"/>
    <property type="match status" value="2"/>
</dbReference>
<dbReference type="SMART" id="SM00032">
    <property type="entry name" value="CCP"/>
    <property type="match status" value="2"/>
</dbReference>
<keyword evidence="1" id="KW-0732">Signal</keyword>
<evidence type="ECO:0000256" key="4">
    <source>
        <dbReference type="PROSITE-ProRule" id="PRU00302"/>
    </source>
</evidence>
<accession>A0A7K7SEC0</accession>
<feature type="non-terminal residue" evidence="7">
    <location>
        <position position="1"/>
    </location>
</feature>
<dbReference type="Pfam" id="PF00084">
    <property type="entry name" value="Sushi"/>
    <property type="match status" value="2"/>
</dbReference>
<dbReference type="CDD" id="cd00033">
    <property type="entry name" value="CCP"/>
    <property type="match status" value="2"/>
</dbReference>